<keyword evidence="5 9" id="KW-1133">Transmembrane helix</keyword>
<dbReference type="InterPro" id="IPR051676">
    <property type="entry name" value="UPF0053_domain"/>
</dbReference>
<evidence type="ECO:0000256" key="3">
    <source>
        <dbReference type="ARBA" id="ARBA00022692"/>
    </source>
</evidence>
<dbReference type="PROSITE" id="PS51371">
    <property type="entry name" value="CBS"/>
    <property type="match status" value="2"/>
</dbReference>
<dbReference type="Gene3D" id="3.10.580.10">
    <property type="entry name" value="CBS-domain"/>
    <property type="match status" value="1"/>
</dbReference>
<feature type="transmembrane region" description="Helical" evidence="10">
    <location>
        <begin position="62"/>
        <end position="80"/>
    </location>
</feature>
<dbReference type="AlphaFoldDB" id="D1C4W4"/>
<evidence type="ECO:0008006" key="15">
    <source>
        <dbReference type="Google" id="ProtNLM"/>
    </source>
</evidence>
<evidence type="ECO:0000313" key="14">
    <source>
        <dbReference type="Proteomes" id="UP000002027"/>
    </source>
</evidence>
<keyword evidence="2" id="KW-1003">Cell membrane</keyword>
<keyword evidence="7 9" id="KW-0472">Membrane</keyword>
<dbReference type="FunCoup" id="D1C4W4">
    <property type="interactions" value="605"/>
</dbReference>
<dbReference type="KEGG" id="sti:Sthe_1848"/>
<evidence type="ECO:0000259" key="12">
    <source>
        <dbReference type="PROSITE" id="PS51846"/>
    </source>
</evidence>
<dbReference type="OrthoDB" id="9798188at2"/>
<evidence type="ECO:0000256" key="7">
    <source>
        <dbReference type="ARBA" id="ARBA00023136"/>
    </source>
</evidence>
<dbReference type="RefSeq" id="WP_012872327.1">
    <property type="nucleotide sequence ID" value="NC_013523.1"/>
</dbReference>
<dbReference type="Pfam" id="PF03471">
    <property type="entry name" value="CorC_HlyC"/>
    <property type="match status" value="1"/>
</dbReference>
<dbReference type="InterPro" id="IPR016169">
    <property type="entry name" value="FAD-bd_PCMH_sub2"/>
</dbReference>
<dbReference type="SUPFAM" id="SSF56176">
    <property type="entry name" value="FAD-binding/transporter-associated domain-like"/>
    <property type="match status" value="1"/>
</dbReference>
<dbReference type="Proteomes" id="UP000002027">
    <property type="component" value="Chromosome 1"/>
</dbReference>
<keyword evidence="3 9" id="KW-0812">Transmembrane</keyword>
<feature type="domain" description="CBS" evidence="11">
    <location>
        <begin position="292"/>
        <end position="349"/>
    </location>
</feature>
<accession>D1C4W4</accession>
<dbReference type="InterPro" id="IPR044751">
    <property type="entry name" value="Ion_transp-like_CBS"/>
</dbReference>
<dbReference type="SUPFAM" id="SSF54631">
    <property type="entry name" value="CBS-domain pair"/>
    <property type="match status" value="1"/>
</dbReference>
<evidence type="ECO:0000256" key="4">
    <source>
        <dbReference type="ARBA" id="ARBA00022737"/>
    </source>
</evidence>
<feature type="domain" description="CNNM transmembrane" evidence="12">
    <location>
        <begin position="2"/>
        <end position="207"/>
    </location>
</feature>
<evidence type="ECO:0000256" key="9">
    <source>
        <dbReference type="PROSITE-ProRule" id="PRU01193"/>
    </source>
</evidence>
<name>D1C4W4_SPHTD</name>
<sequence>MLGLEQWLLLGSVFLLILANGIFVAAEFALVSARRTRIEQMAAEGNRLARAVLRAMDDPNRFISAAQIGITVASLGLGWLGEPAFARLFERLFSMLPGSWQGIASHSAAVATAFILITFLHITLGEQVPKMIAIQRAEGTILLTAQITQLMSTIFRPAIAVVFWATEWLLRPFGLRYQSESHLVYTVEELEMLVEASARGGQLETSEQEMIHRLLTFADLDAGQVMVPRTEMIAVPVDITLPELIEVIARERRSRYPVYDQTLDDIVGIVHSKDLFPILAAGKTDGFSIREITREAMTVPDSLPIDQVLALMKQRRTHIAIVIDEYGGTAGLITMEDLVERIVGELQDEFERPEQEVEVLPDGSVRINGLMLIEEVNERFGLDIHDPNFDTIGGYVFGQLGRKPEVGDTVQVGDVTFRVDVLDGLRIARLCLIRDHVPSEEQAGE</sequence>
<proteinExistence type="predicted"/>
<evidence type="ECO:0000259" key="11">
    <source>
        <dbReference type="PROSITE" id="PS51371"/>
    </source>
</evidence>
<feature type="domain" description="CBS" evidence="11">
    <location>
        <begin position="226"/>
        <end position="286"/>
    </location>
</feature>
<dbReference type="PROSITE" id="PS51846">
    <property type="entry name" value="CNNM"/>
    <property type="match status" value="1"/>
</dbReference>
<dbReference type="SMART" id="SM00116">
    <property type="entry name" value="CBS"/>
    <property type="match status" value="2"/>
</dbReference>
<dbReference type="PANTHER" id="PTHR43099:SF2">
    <property type="entry name" value="UPF0053 PROTEIN YRKA"/>
    <property type="match status" value="1"/>
</dbReference>
<gene>
    <name evidence="13" type="ordered locus">Sthe_1848</name>
</gene>
<reference evidence="13 14" key="2">
    <citation type="journal article" date="2010" name="Stand. Genomic Sci.">
        <title>Complete genome sequence of Desulfohalobium retbaense type strain (HR(100)).</title>
        <authorList>
            <person name="Spring S."/>
            <person name="Nolan M."/>
            <person name="Lapidus A."/>
            <person name="Glavina Del Rio T."/>
            <person name="Copeland A."/>
            <person name="Tice H."/>
            <person name="Cheng J.F."/>
            <person name="Lucas S."/>
            <person name="Land M."/>
            <person name="Chen F."/>
            <person name="Bruce D."/>
            <person name="Goodwin L."/>
            <person name="Pitluck S."/>
            <person name="Ivanova N."/>
            <person name="Mavromatis K."/>
            <person name="Mikhailova N."/>
            <person name="Pati A."/>
            <person name="Chen A."/>
            <person name="Palaniappan K."/>
            <person name="Hauser L."/>
            <person name="Chang Y.J."/>
            <person name="Jeffries C.D."/>
            <person name="Munk C."/>
            <person name="Kiss H."/>
            <person name="Chain P."/>
            <person name="Han C."/>
            <person name="Brettin T."/>
            <person name="Detter J.C."/>
            <person name="Schuler E."/>
            <person name="Goker M."/>
            <person name="Rohde M."/>
            <person name="Bristow J."/>
            <person name="Eisen J.A."/>
            <person name="Markowitz V."/>
            <person name="Hugenholtz P."/>
            <person name="Kyrpides N.C."/>
            <person name="Klenk H.P."/>
        </authorList>
    </citation>
    <scope>NUCLEOTIDE SEQUENCE [LARGE SCALE GENOMIC DNA]</scope>
    <source>
        <strain evidence="14">ATCC 49802 / DSM 20745 / S 6022</strain>
    </source>
</reference>
<evidence type="ECO:0000256" key="5">
    <source>
        <dbReference type="ARBA" id="ARBA00022989"/>
    </source>
</evidence>
<dbReference type="HOGENOM" id="CLU_015237_4_0_0"/>
<dbReference type="InterPro" id="IPR002550">
    <property type="entry name" value="CNNM"/>
</dbReference>
<dbReference type="Pfam" id="PF00571">
    <property type="entry name" value="CBS"/>
    <property type="match status" value="2"/>
</dbReference>
<dbReference type="InterPro" id="IPR046342">
    <property type="entry name" value="CBS_dom_sf"/>
</dbReference>
<dbReference type="GO" id="GO:0050660">
    <property type="term" value="F:flavin adenine dinucleotide binding"/>
    <property type="evidence" value="ECO:0007669"/>
    <property type="project" value="InterPro"/>
</dbReference>
<evidence type="ECO:0000256" key="8">
    <source>
        <dbReference type="PROSITE-ProRule" id="PRU00703"/>
    </source>
</evidence>
<evidence type="ECO:0000256" key="1">
    <source>
        <dbReference type="ARBA" id="ARBA00004651"/>
    </source>
</evidence>
<keyword evidence="6 8" id="KW-0129">CBS domain</keyword>
<dbReference type="FunFam" id="3.10.580.10:FF:000002">
    <property type="entry name" value="Magnesium/cobalt efflux protein CorC"/>
    <property type="match status" value="1"/>
</dbReference>
<dbReference type="eggNOG" id="COG1253">
    <property type="taxonomic scope" value="Bacteria"/>
</dbReference>
<dbReference type="PANTHER" id="PTHR43099">
    <property type="entry name" value="UPF0053 PROTEIN YRKA"/>
    <property type="match status" value="1"/>
</dbReference>
<reference evidence="14" key="1">
    <citation type="submission" date="2009-11" db="EMBL/GenBank/DDBJ databases">
        <title>The complete chromosome 1 of Sphaerobacter thermophilus DSM 20745.</title>
        <authorList>
            <person name="Lucas S."/>
            <person name="Copeland A."/>
            <person name="Lapidus A."/>
            <person name="Glavina del Rio T."/>
            <person name="Dalin E."/>
            <person name="Tice H."/>
            <person name="Bruce D."/>
            <person name="Goodwin L."/>
            <person name="Pitluck S."/>
            <person name="Kyrpides N."/>
            <person name="Mavromatis K."/>
            <person name="Ivanova N."/>
            <person name="Mikhailova N."/>
            <person name="LaButti K.M."/>
            <person name="Clum A."/>
            <person name="Sun H.I."/>
            <person name="Brettin T."/>
            <person name="Detter J.C."/>
            <person name="Han C."/>
            <person name="Larimer F."/>
            <person name="Land M."/>
            <person name="Hauser L."/>
            <person name="Markowitz V."/>
            <person name="Cheng J.F."/>
            <person name="Hugenholtz P."/>
            <person name="Woyke T."/>
            <person name="Wu D."/>
            <person name="Steenblock K."/>
            <person name="Schneider S."/>
            <person name="Pukall R."/>
            <person name="Goeker M."/>
            <person name="Klenk H.P."/>
            <person name="Eisen J.A."/>
        </authorList>
    </citation>
    <scope>NUCLEOTIDE SEQUENCE [LARGE SCALE GENOMIC DNA]</scope>
    <source>
        <strain evidence="14">ATCC 49802 / DSM 20745 / S 6022</strain>
    </source>
</reference>
<feature type="transmembrane region" description="Helical" evidence="10">
    <location>
        <begin position="6"/>
        <end position="31"/>
    </location>
</feature>
<evidence type="ECO:0000256" key="6">
    <source>
        <dbReference type="ARBA" id="ARBA00023122"/>
    </source>
</evidence>
<keyword evidence="14" id="KW-1185">Reference proteome</keyword>
<evidence type="ECO:0000313" key="13">
    <source>
        <dbReference type="EMBL" id="ACZ39281.1"/>
    </source>
</evidence>
<organism evidence="13 14">
    <name type="scientific">Sphaerobacter thermophilus (strain ATCC 49802 / DSM 20745 / KCCM 41009 / NCIMB 13125 / S 6022)</name>
    <dbReference type="NCBI Taxonomy" id="479434"/>
    <lineage>
        <taxon>Bacteria</taxon>
        <taxon>Pseudomonadati</taxon>
        <taxon>Thermomicrobiota</taxon>
        <taxon>Thermomicrobia</taxon>
        <taxon>Sphaerobacterales</taxon>
        <taxon>Sphaerobacterineae</taxon>
        <taxon>Sphaerobacteraceae</taxon>
        <taxon>Sphaerobacter</taxon>
    </lineage>
</organism>
<dbReference type="CDD" id="cd04590">
    <property type="entry name" value="CBS_pair_CorC_HlyC_assoc"/>
    <property type="match status" value="1"/>
</dbReference>
<evidence type="ECO:0000256" key="10">
    <source>
        <dbReference type="SAM" id="Phobius"/>
    </source>
</evidence>
<dbReference type="Gene3D" id="3.30.465.10">
    <property type="match status" value="1"/>
</dbReference>
<dbReference type="GO" id="GO:0005886">
    <property type="term" value="C:plasma membrane"/>
    <property type="evidence" value="ECO:0007669"/>
    <property type="project" value="UniProtKB-SubCell"/>
</dbReference>
<keyword evidence="4" id="KW-0677">Repeat</keyword>
<protein>
    <recommendedName>
        <fullName evidence="15">HlyC/CorC family transporter</fullName>
    </recommendedName>
</protein>
<dbReference type="InterPro" id="IPR036318">
    <property type="entry name" value="FAD-bd_PCMH-like_sf"/>
</dbReference>
<dbReference type="STRING" id="479434.Sthe_1848"/>
<dbReference type="InterPro" id="IPR005170">
    <property type="entry name" value="Transptr-assoc_dom"/>
</dbReference>
<dbReference type="SMART" id="SM01091">
    <property type="entry name" value="CorC_HlyC"/>
    <property type="match status" value="1"/>
</dbReference>
<dbReference type="InParanoid" id="D1C4W4"/>
<dbReference type="Pfam" id="PF01595">
    <property type="entry name" value="CNNM"/>
    <property type="match status" value="1"/>
</dbReference>
<dbReference type="InterPro" id="IPR000644">
    <property type="entry name" value="CBS_dom"/>
</dbReference>
<comment type="subcellular location">
    <subcellularLocation>
        <location evidence="1">Cell membrane</location>
        <topology evidence="1">Multi-pass membrane protein</topology>
    </subcellularLocation>
</comment>
<evidence type="ECO:0000256" key="2">
    <source>
        <dbReference type="ARBA" id="ARBA00022475"/>
    </source>
</evidence>
<dbReference type="EMBL" id="CP001823">
    <property type="protein sequence ID" value="ACZ39281.1"/>
    <property type="molecule type" value="Genomic_DNA"/>
</dbReference>
<feature type="transmembrane region" description="Helical" evidence="10">
    <location>
        <begin position="100"/>
        <end position="122"/>
    </location>
</feature>